<evidence type="ECO:0000313" key="1">
    <source>
        <dbReference type="EMBL" id="KGM14094.1"/>
    </source>
</evidence>
<dbReference type="Gene3D" id="3.50.50.60">
    <property type="entry name" value="FAD/NAD(P)-binding domain"/>
    <property type="match status" value="1"/>
</dbReference>
<dbReference type="EMBL" id="AXCZ01000013">
    <property type="protein sequence ID" value="KGM14094.1"/>
    <property type="molecule type" value="Genomic_DNA"/>
</dbReference>
<dbReference type="PANTHER" id="PTHR10668">
    <property type="entry name" value="PHYTOENE DEHYDROGENASE"/>
    <property type="match status" value="1"/>
</dbReference>
<name>A0A0A0C3Y7_9CELL</name>
<keyword evidence="2" id="KW-1185">Reference proteome</keyword>
<protein>
    <submittedName>
        <fullName evidence="1">Phytoene dehydrogenase</fullName>
    </submittedName>
</protein>
<dbReference type="Proteomes" id="UP000054314">
    <property type="component" value="Unassembled WGS sequence"/>
</dbReference>
<dbReference type="RefSeq" id="WP_035057475.1">
    <property type="nucleotide sequence ID" value="NZ_AXCZ01000013.1"/>
</dbReference>
<dbReference type="Pfam" id="PF13450">
    <property type="entry name" value="NAD_binding_8"/>
    <property type="match status" value="1"/>
</dbReference>
<dbReference type="AlphaFoldDB" id="A0A0A0C3Y7"/>
<evidence type="ECO:0000313" key="2">
    <source>
        <dbReference type="Proteomes" id="UP000054314"/>
    </source>
</evidence>
<accession>A0A0A0C3Y7</accession>
<dbReference type="OrthoDB" id="833207at2"/>
<sequence>MSQDVDVVVVGSGPNGLAAAVTLARSGLSVHVIEAEDTAGGGARTVEGLVPGVVHDLCSAVHPMALASPFFRRFDLRARGVRLATPEVSYAQPLPGGRAALAFRDLGRTVAELGPDGPAWDRLMGPLVEHVDGIVSLVMGDYRHVPRDLVQAARFGLRTLEQGWGPTWDRRFSGDEAPALLTGVAAHAIIPMPSVASAGTAMLLGALAHGTGWSLPRGGTQVITDALVQDLLEHGGRLTTGVTVTGPGDLPRSRAVVLDTTPGAAARILQGRLPDRLARRLRGFPHGNGAAKVDLVLSGPVPWSGPGVGAAGTVHLGGTRQDMVRTEQEVSRGRHPQDPMVLLSDPAVSDATRIGPGGVRPLWAYTHVPRGSTRDMTEAVVARIERDAPGFRDLVVEARCVPAARMSDHNANYVGGDISTGAITLRRMLLGPTGRWDPYRLGTTGAYLCSASAPPGPGVHGMGGWHAARRVLADRFGITAPPDLSPTSGPAGPRSA</sequence>
<proteinExistence type="predicted"/>
<dbReference type="InterPro" id="IPR036188">
    <property type="entry name" value="FAD/NAD-bd_sf"/>
</dbReference>
<dbReference type="SUPFAM" id="SSF51905">
    <property type="entry name" value="FAD/NAD(P)-binding domain"/>
    <property type="match status" value="1"/>
</dbReference>
<reference evidence="1 2" key="1">
    <citation type="submission" date="2013-08" db="EMBL/GenBank/DDBJ databases">
        <title>Genome sequencing of Cellulomonas bogoriensis 69B4.</title>
        <authorList>
            <person name="Chen F."/>
            <person name="Li Y."/>
            <person name="Wang G."/>
        </authorList>
    </citation>
    <scope>NUCLEOTIDE SEQUENCE [LARGE SCALE GENOMIC DNA]</scope>
    <source>
        <strain evidence="1 2">69B4</strain>
    </source>
</reference>
<organism evidence="1 2">
    <name type="scientific">Cellulomonas bogoriensis 69B4 = DSM 16987</name>
    <dbReference type="NCBI Taxonomy" id="1386082"/>
    <lineage>
        <taxon>Bacteria</taxon>
        <taxon>Bacillati</taxon>
        <taxon>Actinomycetota</taxon>
        <taxon>Actinomycetes</taxon>
        <taxon>Micrococcales</taxon>
        <taxon>Cellulomonadaceae</taxon>
        <taxon>Cellulomonas</taxon>
    </lineage>
</organism>
<dbReference type="PANTHER" id="PTHR10668:SF105">
    <property type="entry name" value="DEHYDROGENASE-RELATED"/>
    <property type="match status" value="1"/>
</dbReference>
<dbReference type="PRINTS" id="PR00368">
    <property type="entry name" value="FADPNR"/>
</dbReference>
<comment type="caution">
    <text evidence="1">The sequence shown here is derived from an EMBL/GenBank/DDBJ whole genome shotgun (WGS) entry which is preliminary data.</text>
</comment>
<gene>
    <name evidence="1" type="ORF">N869_04735</name>
</gene>